<sequence>MEKFESVCRELNNALHREEQAQQLLQEQSKQLEELTLRMDIFTTEGLDKEHTLTNAIQGLAETKMELKKKEQMLRQVNKQAAQLEGEKRSLQDNLNDAEKALRTVA</sequence>
<name>A0AAE0SNM3_9BIVA</name>
<evidence type="ECO:0000313" key="3">
    <source>
        <dbReference type="Proteomes" id="UP001195483"/>
    </source>
</evidence>
<evidence type="ECO:0000256" key="1">
    <source>
        <dbReference type="SAM" id="Coils"/>
    </source>
</evidence>
<dbReference type="Proteomes" id="UP001195483">
    <property type="component" value="Unassembled WGS sequence"/>
</dbReference>
<reference evidence="2" key="2">
    <citation type="journal article" date="2021" name="Genome Biol. Evol.">
        <title>Developing a high-quality reference genome for a parasitic bivalve with doubly uniparental inheritance (Bivalvia: Unionida).</title>
        <authorList>
            <person name="Smith C.H."/>
        </authorList>
    </citation>
    <scope>NUCLEOTIDE SEQUENCE</scope>
    <source>
        <strain evidence="2">CHS0354</strain>
        <tissue evidence="2">Mantle</tissue>
    </source>
</reference>
<proteinExistence type="predicted"/>
<evidence type="ECO:0000313" key="2">
    <source>
        <dbReference type="EMBL" id="KAK3595167.1"/>
    </source>
</evidence>
<feature type="non-terminal residue" evidence="2">
    <location>
        <position position="1"/>
    </location>
</feature>
<accession>A0AAE0SNM3</accession>
<dbReference type="PANTHER" id="PTHR37476:SF1">
    <property type="entry name" value="COILED-COIL DOMAIN-CONTAINING PROTEIN 171"/>
    <property type="match status" value="1"/>
</dbReference>
<dbReference type="AlphaFoldDB" id="A0AAE0SNM3"/>
<organism evidence="2 3">
    <name type="scientific">Potamilus streckersoni</name>
    <dbReference type="NCBI Taxonomy" id="2493646"/>
    <lineage>
        <taxon>Eukaryota</taxon>
        <taxon>Metazoa</taxon>
        <taxon>Spiralia</taxon>
        <taxon>Lophotrochozoa</taxon>
        <taxon>Mollusca</taxon>
        <taxon>Bivalvia</taxon>
        <taxon>Autobranchia</taxon>
        <taxon>Heteroconchia</taxon>
        <taxon>Palaeoheterodonta</taxon>
        <taxon>Unionida</taxon>
        <taxon>Unionoidea</taxon>
        <taxon>Unionidae</taxon>
        <taxon>Ambleminae</taxon>
        <taxon>Lampsilini</taxon>
        <taxon>Potamilus</taxon>
    </lineage>
</organism>
<feature type="coiled-coil region" evidence="1">
    <location>
        <begin position="1"/>
        <end position="101"/>
    </location>
</feature>
<reference evidence="2" key="3">
    <citation type="submission" date="2023-05" db="EMBL/GenBank/DDBJ databases">
        <authorList>
            <person name="Smith C.H."/>
        </authorList>
    </citation>
    <scope>NUCLEOTIDE SEQUENCE</scope>
    <source>
        <strain evidence="2">CHS0354</strain>
        <tissue evidence="2">Mantle</tissue>
    </source>
</reference>
<keyword evidence="3" id="KW-1185">Reference proteome</keyword>
<reference evidence="2" key="1">
    <citation type="journal article" date="2021" name="Genome Biol. Evol.">
        <title>A High-Quality Reference Genome for a Parasitic Bivalve with Doubly Uniparental Inheritance (Bivalvia: Unionida).</title>
        <authorList>
            <person name="Smith C.H."/>
        </authorList>
    </citation>
    <scope>NUCLEOTIDE SEQUENCE</scope>
    <source>
        <strain evidence="2">CHS0354</strain>
    </source>
</reference>
<keyword evidence="1" id="KW-0175">Coiled coil</keyword>
<protein>
    <submittedName>
        <fullName evidence="2">Uncharacterized protein</fullName>
    </submittedName>
</protein>
<dbReference type="PANTHER" id="PTHR37476">
    <property type="entry name" value="COILED-COIL DOMAIN-CONTAINING PROTEIN 171"/>
    <property type="match status" value="1"/>
</dbReference>
<gene>
    <name evidence="2" type="ORF">CHS0354_002766</name>
</gene>
<dbReference type="EMBL" id="JAEAOA010000222">
    <property type="protein sequence ID" value="KAK3595167.1"/>
    <property type="molecule type" value="Genomic_DNA"/>
</dbReference>
<comment type="caution">
    <text evidence="2">The sequence shown here is derived from an EMBL/GenBank/DDBJ whole genome shotgun (WGS) entry which is preliminary data.</text>
</comment>